<dbReference type="PANTHER" id="PTHR32227">
    <property type="entry name" value="GLUCAN ENDO-1,3-BETA-GLUCOSIDASE BG1-RELATED-RELATED"/>
    <property type="match status" value="1"/>
</dbReference>
<name>A0A8B8P523_9MYRT</name>
<dbReference type="AlphaFoldDB" id="A0A8B8P523"/>
<comment type="catalytic activity">
    <reaction evidence="1">
        <text>Hydrolysis of (1-&gt;3)-beta-D-glucosidic linkages in (1-&gt;3)-beta-D-glucans.</text>
        <dbReference type="EC" id="3.2.1.39"/>
    </reaction>
</comment>
<dbReference type="GeneID" id="115740333"/>
<dbReference type="FunFam" id="3.20.20.80:FF:000010">
    <property type="entry name" value="glucan endo-1,3-beta-glucosidase, basic"/>
    <property type="match status" value="1"/>
</dbReference>
<dbReference type="GO" id="GO:0005975">
    <property type="term" value="P:carbohydrate metabolic process"/>
    <property type="evidence" value="ECO:0007669"/>
    <property type="project" value="InterPro"/>
</dbReference>
<dbReference type="KEGG" id="rarg:115740333"/>
<sequence length="328" mass="35633">MSTQVLNFSGAYDIGINYGFNGDNLPSPAAVVDLLRASQISYVRLFEPRKDVLDSFRGKPFVISLGTRNEDIKNLASSPGAALAWIESNVSPFVNDVNIGYITIGNEVIPGAEALYIAQAIDNMLAAISAAGITRTIKVSTVVSMNVLGSSYPPSNGAFSSPTALAMKGIVPLLVRQGAPLMLNVYPYFTYASDPQHISLEFALFQSKVPAVRDGNLEYYNLFDAMVDAVFVALEKINAPGLSIAIGETGWPSAGNPPHTTTDNARTYNKNFMDHVLNRTGTPRRPGMAMEAFFFELFNEDEKAGGVEQNFGFFYPNTRPVYPFWPGS</sequence>
<evidence type="ECO:0000256" key="6">
    <source>
        <dbReference type="RuleBase" id="RU004335"/>
    </source>
</evidence>
<dbReference type="Proteomes" id="UP000827889">
    <property type="component" value="Chromosome 2"/>
</dbReference>
<dbReference type="PROSITE" id="PS00587">
    <property type="entry name" value="GLYCOSYL_HYDROL_F17"/>
    <property type="match status" value="1"/>
</dbReference>
<proteinExistence type="inferred from homology"/>
<reference evidence="9" key="2">
    <citation type="submission" date="2025-08" db="UniProtKB">
        <authorList>
            <consortium name="RefSeq"/>
        </authorList>
    </citation>
    <scope>IDENTIFICATION</scope>
    <source>
        <tissue evidence="9">Leaf</tissue>
    </source>
</reference>
<dbReference type="EC" id="3.2.1.39" evidence="3"/>
<dbReference type="InterPro" id="IPR000490">
    <property type="entry name" value="Glyco_hydro_17"/>
</dbReference>
<dbReference type="SUPFAM" id="SSF51445">
    <property type="entry name" value="(Trans)glycosidases"/>
    <property type="match status" value="1"/>
</dbReference>
<dbReference type="OrthoDB" id="941679at2759"/>
<dbReference type="Gene3D" id="3.20.20.80">
    <property type="entry name" value="Glycosidases"/>
    <property type="match status" value="1"/>
</dbReference>
<dbReference type="InterPro" id="IPR017853">
    <property type="entry name" value="GH"/>
</dbReference>
<evidence type="ECO:0000256" key="1">
    <source>
        <dbReference type="ARBA" id="ARBA00000382"/>
    </source>
</evidence>
<keyword evidence="5 7" id="KW-0326">Glycosidase</keyword>
<evidence type="ECO:0000313" key="8">
    <source>
        <dbReference type="Proteomes" id="UP000827889"/>
    </source>
</evidence>
<evidence type="ECO:0000256" key="5">
    <source>
        <dbReference type="ARBA" id="ARBA00023295"/>
    </source>
</evidence>
<organism evidence="8 9">
    <name type="scientific">Rhodamnia argentea</name>
    <dbReference type="NCBI Taxonomy" id="178133"/>
    <lineage>
        <taxon>Eukaryota</taxon>
        <taxon>Viridiplantae</taxon>
        <taxon>Streptophyta</taxon>
        <taxon>Embryophyta</taxon>
        <taxon>Tracheophyta</taxon>
        <taxon>Spermatophyta</taxon>
        <taxon>Magnoliopsida</taxon>
        <taxon>eudicotyledons</taxon>
        <taxon>Gunneridae</taxon>
        <taxon>Pentapetalae</taxon>
        <taxon>rosids</taxon>
        <taxon>malvids</taxon>
        <taxon>Myrtales</taxon>
        <taxon>Myrtaceae</taxon>
        <taxon>Myrtoideae</taxon>
        <taxon>Myrteae</taxon>
        <taxon>Australasian group</taxon>
        <taxon>Rhodamnia</taxon>
    </lineage>
</organism>
<dbReference type="GO" id="GO:0042973">
    <property type="term" value="F:glucan endo-1,3-beta-D-glucosidase activity"/>
    <property type="evidence" value="ECO:0007669"/>
    <property type="project" value="UniProtKB-EC"/>
</dbReference>
<keyword evidence="4 7" id="KW-0378">Hydrolase</keyword>
<keyword evidence="8" id="KW-1185">Reference proteome</keyword>
<reference evidence="8" key="1">
    <citation type="submission" date="2025-05" db="UniProtKB">
        <authorList>
            <consortium name="RefSeq"/>
        </authorList>
    </citation>
    <scope>NUCLEOTIDE SEQUENCE [LARGE SCALE GENOMIC DNA]</scope>
</reference>
<dbReference type="Pfam" id="PF00332">
    <property type="entry name" value="Glyco_hydro_17"/>
    <property type="match status" value="1"/>
</dbReference>
<protein>
    <recommendedName>
        <fullName evidence="3">glucan endo-1,3-beta-D-glucosidase</fullName>
        <ecNumber evidence="3">3.2.1.39</ecNumber>
    </recommendedName>
</protein>
<evidence type="ECO:0000313" key="9">
    <source>
        <dbReference type="RefSeq" id="XP_030529709.1"/>
    </source>
</evidence>
<gene>
    <name evidence="9" type="primary">LOC115740333</name>
</gene>
<dbReference type="InterPro" id="IPR044965">
    <property type="entry name" value="Glyco_hydro_17_plant"/>
</dbReference>
<dbReference type="RefSeq" id="XP_030529709.1">
    <property type="nucleotide sequence ID" value="XM_030673849.1"/>
</dbReference>
<evidence type="ECO:0000256" key="3">
    <source>
        <dbReference type="ARBA" id="ARBA00012780"/>
    </source>
</evidence>
<evidence type="ECO:0000256" key="7">
    <source>
        <dbReference type="RuleBase" id="RU004336"/>
    </source>
</evidence>
<evidence type="ECO:0000256" key="4">
    <source>
        <dbReference type="ARBA" id="ARBA00022801"/>
    </source>
</evidence>
<evidence type="ECO:0000256" key="2">
    <source>
        <dbReference type="ARBA" id="ARBA00008773"/>
    </source>
</evidence>
<accession>A0A8B8P523</accession>
<comment type="similarity">
    <text evidence="2 6">Belongs to the glycosyl hydrolase 17 family.</text>
</comment>